<dbReference type="Pfam" id="PF01597">
    <property type="entry name" value="GCV_H"/>
    <property type="match status" value="1"/>
</dbReference>
<dbReference type="PANTHER" id="PTHR11715">
    <property type="entry name" value="GLYCINE CLEAVAGE SYSTEM H PROTEIN"/>
    <property type="match status" value="1"/>
</dbReference>
<evidence type="ECO:0000256" key="1">
    <source>
        <dbReference type="ARBA" id="ARBA00009249"/>
    </source>
</evidence>
<dbReference type="GO" id="GO:0005960">
    <property type="term" value="C:glycine cleavage complex"/>
    <property type="evidence" value="ECO:0007669"/>
    <property type="project" value="InterPro"/>
</dbReference>
<dbReference type="CDD" id="cd06848">
    <property type="entry name" value="GCS_H"/>
    <property type="match status" value="1"/>
</dbReference>
<dbReference type="Proteomes" id="UP000663720">
    <property type="component" value="Chromosome"/>
</dbReference>
<comment type="cofactor">
    <cofactor evidence="3">
        <name>(R)-lipoate</name>
        <dbReference type="ChEBI" id="CHEBI:83088"/>
    </cofactor>
    <text evidence="3">Binds 1 lipoyl cofactor covalently.</text>
</comment>
<dbReference type="HAMAP" id="MF_00272">
    <property type="entry name" value="GcvH"/>
    <property type="match status" value="1"/>
</dbReference>
<reference evidence="6" key="1">
    <citation type="journal article" date="2021" name="Microb. Physiol.">
        <title>Proteogenomic Insights into the Physiology of Marine, Sulfate-Reducing, Filamentous Desulfonema limicola and Desulfonema magnum.</title>
        <authorList>
            <person name="Schnaars V."/>
            <person name="Wohlbrand L."/>
            <person name="Scheve S."/>
            <person name="Hinrichs C."/>
            <person name="Reinhardt R."/>
            <person name="Rabus R."/>
        </authorList>
    </citation>
    <scope>NUCLEOTIDE SEQUENCE</scope>
    <source>
        <strain evidence="6">5ac10</strain>
    </source>
</reference>
<keyword evidence="2 3" id="KW-0450">Lipoyl</keyword>
<dbReference type="PANTHER" id="PTHR11715:SF3">
    <property type="entry name" value="GLYCINE CLEAVAGE SYSTEM H PROTEIN-RELATED"/>
    <property type="match status" value="1"/>
</dbReference>
<dbReference type="Gene3D" id="2.40.50.100">
    <property type="match status" value="1"/>
</dbReference>
<proteinExistence type="inferred from homology"/>
<dbReference type="PROSITE" id="PS50968">
    <property type="entry name" value="BIOTINYL_LIPOYL"/>
    <property type="match status" value="1"/>
</dbReference>
<keyword evidence="7" id="KW-1185">Reference proteome</keyword>
<organism evidence="6 7">
    <name type="scientific">Desulfonema limicola</name>
    <dbReference type="NCBI Taxonomy" id="45656"/>
    <lineage>
        <taxon>Bacteria</taxon>
        <taxon>Pseudomonadati</taxon>
        <taxon>Thermodesulfobacteriota</taxon>
        <taxon>Desulfobacteria</taxon>
        <taxon>Desulfobacterales</taxon>
        <taxon>Desulfococcaceae</taxon>
        <taxon>Desulfonema</taxon>
    </lineage>
</organism>
<protein>
    <recommendedName>
        <fullName evidence="3">Glycine cleavage system H protein</fullName>
    </recommendedName>
</protein>
<dbReference type="GO" id="GO:0009249">
    <property type="term" value="P:protein lipoylation"/>
    <property type="evidence" value="ECO:0007669"/>
    <property type="project" value="TreeGrafter"/>
</dbReference>
<comment type="function">
    <text evidence="3">The glycine cleavage system catalyzes the degradation of glycine. The H protein shuttles the methylamine group of glycine from the P protein to the T protein.</text>
</comment>
<dbReference type="AlphaFoldDB" id="A0A975B3U8"/>
<dbReference type="NCBIfam" id="TIGR00527">
    <property type="entry name" value="gcvH"/>
    <property type="match status" value="1"/>
</dbReference>
<dbReference type="GO" id="GO:0019464">
    <property type="term" value="P:glycine decarboxylation via glycine cleavage system"/>
    <property type="evidence" value="ECO:0007669"/>
    <property type="project" value="UniProtKB-UniRule"/>
</dbReference>
<name>A0A975B3U8_9BACT</name>
<dbReference type="SUPFAM" id="SSF51230">
    <property type="entry name" value="Single hybrid motif"/>
    <property type="match status" value="1"/>
</dbReference>
<sequence>MSKEISELVFVDGIKYAKDHEWAKQEGDKVIIGISDYAQDQLGEVVFVEMPEIGSEFETGDEFGTVESTKAVSELYLPLGGRVAEINKELEDDPELVNKSPYEKGWIIKIEPKDLGELDQLMDKDAYLNMLKG</sequence>
<dbReference type="RefSeq" id="WP_207690162.1">
    <property type="nucleotide sequence ID" value="NZ_CP061799.1"/>
</dbReference>
<feature type="modified residue" description="N6-lipoyllysine" evidence="3 4">
    <location>
        <position position="70"/>
    </location>
</feature>
<dbReference type="NCBIfam" id="NF002270">
    <property type="entry name" value="PRK01202.1"/>
    <property type="match status" value="1"/>
</dbReference>
<dbReference type="KEGG" id="dli:dnl_04990"/>
<evidence type="ECO:0000313" key="6">
    <source>
        <dbReference type="EMBL" id="QTA78279.1"/>
    </source>
</evidence>
<dbReference type="InterPro" id="IPR017453">
    <property type="entry name" value="GCV_H_sub"/>
</dbReference>
<dbReference type="PROSITE" id="PS00189">
    <property type="entry name" value="LIPOYL"/>
    <property type="match status" value="1"/>
</dbReference>
<dbReference type="EMBL" id="CP061799">
    <property type="protein sequence ID" value="QTA78279.1"/>
    <property type="molecule type" value="Genomic_DNA"/>
</dbReference>
<evidence type="ECO:0000256" key="2">
    <source>
        <dbReference type="ARBA" id="ARBA00022823"/>
    </source>
</evidence>
<dbReference type="InterPro" id="IPR000089">
    <property type="entry name" value="Biotin_lipoyl"/>
</dbReference>
<dbReference type="InterPro" id="IPR011053">
    <property type="entry name" value="Single_hybrid_motif"/>
</dbReference>
<dbReference type="InterPro" id="IPR033753">
    <property type="entry name" value="GCV_H/Fam206"/>
</dbReference>
<accession>A0A975B3U8</accession>
<comment type="similarity">
    <text evidence="1 3">Belongs to the GcvH family.</text>
</comment>
<dbReference type="InterPro" id="IPR003016">
    <property type="entry name" value="2-oxoA_DH_lipoyl-BS"/>
</dbReference>
<dbReference type="InterPro" id="IPR002930">
    <property type="entry name" value="GCV_H"/>
</dbReference>
<evidence type="ECO:0000256" key="3">
    <source>
        <dbReference type="HAMAP-Rule" id="MF_00272"/>
    </source>
</evidence>
<evidence type="ECO:0000256" key="4">
    <source>
        <dbReference type="PIRSR" id="PIRSR617453-50"/>
    </source>
</evidence>
<evidence type="ECO:0000313" key="7">
    <source>
        <dbReference type="Proteomes" id="UP000663720"/>
    </source>
</evidence>
<comment type="subunit">
    <text evidence="3">The glycine cleavage system is composed of four proteins: P, T, L and H.</text>
</comment>
<feature type="domain" description="Lipoyl-binding" evidence="5">
    <location>
        <begin position="29"/>
        <end position="111"/>
    </location>
</feature>
<gene>
    <name evidence="3 6" type="primary">gcvH</name>
    <name evidence="6" type="ORF">dnl_04990</name>
</gene>
<evidence type="ECO:0000259" key="5">
    <source>
        <dbReference type="PROSITE" id="PS50968"/>
    </source>
</evidence>
<dbReference type="GO" id="GO:0005829">
    <property type="term" value="C:cytosol"/>
    <property type="evidence" value="ECO:0007669"/>
    <property type="project" value="TreeGrafter"/>
</dbReference>